<protein>
    <submittedName>
        <fullName evidence="3">KilA-N domain-containing protein</fullName>
    </submittedName>
</protein>
<feature type="domain" description="KilA-N" evidence="2">
    <location>
        <begin position="1"/>
        <end position="111"/>
    </location>
</feature>
<reference evidence="4" key="1">
    <citation type="journal article" date="2019" name="J. Anim. Genet.">
        <title>Description and whole genome sequencing of Eikenella exigua sp. nov., isolated from brain abscess and blood.</title>
        <authorList>
            <person name="Stormo K.A."/>
            <person name="Nygaard R.M."/>
            <person name="Bruvold T.S."/>
            <person name="Dimmen G."/>
            <person name="Lindemann P.C."/>
            <person name="Jordal S."/>
            <person name="Kommedal O."/>
        </authorList>
    </citation>
    <scope>NUCLEOTIDE SEQUENCE [LARGE SCALE GENOMIC DNA]</scope>
    <source>
        <strain evidence="4">PXX</strain>
    </source>
</reference>
<dbReference type="AlphaFoldDB" id="A0AAX1F9T1"/>
<dbReference type="InterPro" id="IPR017880">
    <property type="entry name" value="KilA_N"/>
</dbReference>
<proteinExistence type="predicted"/>
<dbReference type="Pfam" id="PF04383">
    <property type="entry name" value="KilA-N"/>
    <property type="match status" value="1"/>
</dbReference>
<evidence type="ECO:0000313" key="4">
    <source>
        <dbReference type="Proteomes" id="UP000326695"/>
    </source>
</evidence>
<dbReference type="KEGG" id="eex:EZJ17_09800"/>
<dbReference type="Proteomes" id="UP000326695">
    <property type="component" value="Chromosome"/>
</dbReference>
<dbReference type="RefSeq" id="WP_067442249.1">
    <property type="nucleotide sequence ID" value="NZ_CP038018.1"/>
</dbReference>
<dbReference type="EMBL" id="CP038018">
    <property type="protein sequence ID" value="QED92867.1"/>
    <property type="molecule type" value="Genomic_DNA"/>
</dbReference>
<sequence>MNTQIVIANRVIRRHGDLYCLNDLHKASGGEKRHRPSYWLALKQTSEIIEELNKEAAKAEITALKQNQQVIQSIHGGKQHGTFACKELVYAYAAWISPQFFLQVLRTYDAAISGSLPQGQGWRPPLLPLRPPRDYATACALADETLREVNALNMRVAKVEHWLTYWRDVFIEDALAGTLPE</sequence>
<gene>
    <name evidence="3" type="ORF">EZJ17_09800</name>
</gene>
<dbReference type="PROSITE" id="PS51301">
    <property type="entry name" value="KILA_N"/>
    <property type="match status" value="1"/>
</dbReference>
<evidence type="ECO:0000313" key="3">
    <source>
        <dbReference type="EMBL" id="QED92867.1"/>
    </source>
</evidence>
<keyword evidence="1" id="KW-0175">Coiled coil</keyword>
<accession>A0AAX1F9T1</accession>
<evidence type="ECO:0000256" key="1">
    <source>
        <dbReference type="SAM" id="Coils"/>
    </source>
</evidence>
<evidence type="ECO:0000259" key="2">
    <source>
        <dbReference type="PROSITE" id="PS51301"/>
    </source>
</evidence>
<dbReference type="InterPro" id="IPR018004">
    <property type="entry name" value="KilA/APSES_HTH"/>
</dbReference>
<organism evidence="3 4">
    <name type="scientific">Eikenella exigua</name>
    <dbReference type="NCBI Taxonomy" id="2528037"/>
    <lineage>
        <taxon>Bacteria</taxon>
        <taxon>Pseudomonadati</taxon>
        <taxon>Pseudomonadota</taxon>
        <taxon>Betaproteobacteria</taxon>
        <taxon>Neisseriales</taxon>
        <taxon>Neisseriaceae</taxon>
        <taxon>Eikenella</taxon>
    </lineage>
</organism>
<name>A0AAX1F9T1_9NEIS</name>
<feature type="coiled-coil region" evidence="1">
    <location>
        <begin position="42"/>
        <end position="69"/>
    </location>
</feature>
<dbReference type="SMART" id="SM01252">
    <property type="entry name" value="KilA-N"/>
    <property type="match status" value="1"/>
</dbReference>
<keyword evidence="4" id="KW-1185">Reference proteome</keyword>